<accession>L8JEA0</accession>
<protein>
    <submittedName>
        <fullName evidence="1">Uncharacterized protein</fullName>
    </submittedName>
</protein>
<gene>
    <name evidence="1" type="ORF">C942_02684</name>
</gene>
<name>L8JEA0_9GAMM</name>
<proteinExistence type="predicted"/>
<keyword evidence="2" id="KW-1185">Reference proteome</keyword>
<comment type="caution">
    <text evidence="1">The sequence shown here is derived from an EMBL/GenBank/DDBJ whole genome shotgun (WGS) entry which is preliminary data.</text>
</comment>
<organism evidence="1 2">
    <name type="scientific">Photobacterium marinum</name>
    <dbReference type="NCBI Taxonomy" id="1056511"/>
    <lineage>
        <taxon>Bacteria</taxon>
        <taxon>Pseudomonadati</taxon>
        <taxon>Pseudomonadota</taxon>
        <taxon>Gammaproteobacteria</taxon>
        <taxon>Vibrionales</taxon>
        <taxon>Vibrionaceae</taxon>
        <taxon>Photobacterium</taxon>
    </lineage>
</organism>
<evidence type="ECO:0000313" key="1">
    <source>
        <dbReference type="EMBL" id="ELR67176.1"/>
    </source>
</evidence>
<reference evidence="1 2" key="1">
    <citation type="submission" date="2012-12" db="EMBL/GenBank/DDBJ databases">
        <title>Genome Assembly of Photobacterium sp. AK15.</title>
        <authorList>
            <person name="Khatri I."/>
            <person name="Vaidya B."/>
            <person name="Srinivas T.N.R."/>
            <person name="Subramanian S."/>
            <person name="Pinnaka A."/>
        </authorList>
    </citation>
    <scope>NUCLEOTIDE SEQUENCE [LARGE SCALE GENOMIC DNA]</scope>
    <source>
        <strain evidence="1 2">AK15</strain>
    </source>
</reference>
<dbReference type="EMBL" id="AMZO01000003">
    <property type="protein sequence ID" value="ELR67176.1"/>
    <property type="molecule type" value="Genomic_DNA"/>
</dbReference>
<sequence length="39" mass="4480">MPRTELTQRTAGESDVPVTLELIDNEVVCSEYYCVFQRS</sequence>
<dbReference type="Proteomes" id="UP000011134">
    <property type="component" value="Unassembled WGS sequence"/>
</dbReference>
<evidence type="ECO:0000313" key="2">
    <source>
        <dbReference type="Proteomes" id="UP000011134"/>
    </source>
</evidence>
<dbReference type="AlphaFoldDB" id="L8JEA0"/>
<dbReference type="PATRIC" id="fig|1056511.3.peg.746"/>